<protein>
    <submittedName>
        <fullName evidence="1">Uncharacterized protein</fullName>
    </submittedName>
</protein>
<sequence length="94" mass="10447">MRKQCIAMHMSVDANVLRARKVEFGARAAHGRRGDQHARPVDLPTHTGIATYTVGHEKSCPFAGCPYQRKRGNFHLSSSRGHTALANDRRAVRP</sequence>
<evidence type="ECO:0000313" key="1">
    <source>
        <dbReference type="EMBL" id="KAJ0175195.1"/>
    </source>
</evidence>
<dbReference type="Proteomes" id="UP000824533">
    <property type="component" value="Linkage Group LG16"/>
</dbReference>
<accession>A0ACC1CUI6</accession>
<organism evidence="1 2">
    <name type="scientific">Dendrolimus kikuchii</name>
    <dbReference type="NCBI Taxonomy" id="765133"/>
    <lineage>
        <taxon>Eukaryota</taxon>
        <taxon>Metazoa</taxon>
        <taxon>Ecdysozoa</taxon>
        <taxon>Arthropoda</taxon>
        <taxon>Hexapoda</taxon>
        <taxon>Insecta</taxon>
        <taxon>Pterygota</taxon>
        <taxon>Neoptera</taxon>
        <taxon>Endopterygota</taxon>
        <taxon>Lepidoptera</taxon>
        <taxon>Glossata</taxon>
        <taxon>Ditrysia</taxon>
        <taxon>Bombycoidea</taxon>
        <taxon>Lasiocampidae</taxon>
        <taxon>Dendrolimus</taxon>
    </lineage>
</organism>
<comment type="caution">
    <text evidence="1">The sequence shown here is derived from an EMBL/GenBank/DDBJ whole genome shotgun (WGS) entry which is preliminary data.</text>
</comment>
<evidence type="ECO:0000313" key="2">
    <source>
        <dbReference type="Proteomes" id="UP000824533"/>
    </source>
</evidence>
<keyword evidence="2" id="KW-1185">Reference proteome</keyword>
<gene>
    <name evidence="1" type="ORF">K1T71_009336</name>
</gene>
<name>A0ACC1CUI6_9NEOP</name>
<dbReference type="EMBL" id="CM034402">
    <property type="protein sequence ID" value="KAJ0175195.1"/>
    <property type="molecule type" value="Genomic_DNA"/>
</dbReference>
<reference evidence="1 2" key="1">
    <citation type="journal article" date="2021" name="Front. Genet.">
        <title>Chromosome-Level Genome Assembly Reveals Significant Gene Expansion in the Toll and IMD Signaling Pathways of Dendrolimus kikuchii.</title>
        <authorList>
            <person name="Zhou J."/>
            <person name="Wu P."/>
            <person name="Xiong Z."/>
            <person name="Liu N."/>
            <person name="Zhao N."/>
            <person name="Ji M."/>
            <person name="Qiu Y."/>
            <person name="Yang B."/>
        </authorList>
    </citation>
    <scope>NUCLEOTIDE SEQUENCE [LARGE SCALE GENOMIC DNA]</scope>
    <source>
        <strain evidence="1">Ann1</strain>
    </source>
</reference>
<proteinExistence type="predicted"/>